<dbReference type="SUPFAM" id="SSF51556">
    <property type="entry name" value="Metallo-dependent hydrolases"/>
    <property type="match status" value="1"/>
</dbReference>
<sequence>MSDADTYLFDAHCHLSPSVTQPDIPILIDRIKSKLSNEPSALKYSYPIFNLMSTNANDSMLIRTLAKELRGSINPNYGIHPWYSHLFTMVNYEESGLTPDDIKSQHYGSVLKPPPPVELLSNLPVPVYLPGHIEVLKSYISEATNAGIGEIGLDKSFRVPWCGYLGNSTTEHHKDGMSLCRVNMDHQLEILKVFLKLSLKLKLPISVHCVGAHGKLYDVLSDMYGSHCRIVLHSYSGSADNLRMWLKRFP</sequence>
<dbReference type="Gene3D" id="3.20.20.140">
    <property type="entry name" value="Metal-dependent hydrolases"/>
    <property type="match status" value="1"/>
</dbReference>
<dbReference type="AlphaFoldDB" id="A0A1E4T3C3"/>
<dbReference type="PANTHER" id="PTHR47345:SF1">
    <property type="entry name" value="CUT9-INTERACTING PROTEIN SCN1"/>
    <property type="match status" value="1"/>
</dbReference>
<evidence type="ECO:0000313" key="2">
    <source>
        <dbReference type="Proteomes" id="UP000094801"/>
    </source>
</evidence>
<keyword evidence="2" id="KW-1185">Reference proteome</keyword>
<dbReference type="PANTHER" id="PTHR47345">
    <property type="entry name" value="CUT9-INTERACTING PROTEIN SCN1"/>
    <property type="match status" value="1"/>
</dbReference>
<name>A0A1E4T3C3_9ASCO</name>
<accession>A0A1E4T3C3</accession>
<feature type="non-terminal residue" evidence="1">
    <location>
        <position position="250"/>
    </location>
</feature>
<dbReference type="STRING" id="983967.A0A1E4T3C3"/>
<dbReference type="InterPro" id="IPR001130">
    <property type="entry name" value="TatD-like"/>
</dbReference>
<evidence type="ECO:0008006" key="3">
    <source>
        <dbReference type="Google" id="ProtNLM"/>
    </source>
</evidence>
<dbReference type="OrthoDB" id="413993at2759"/>
<gene>
    <name evidence="1" type="ORF">CANARDRAFT_219335</name>
</gene>
<dbReference type="Proteomes" id="UP000094801">
    <property type="component" value="Unassembled WGS sequence"/>
</dbReference>
<protein>
    <recommendedName>
        <fullName evidence="3">Amidohydrolase-related domain-containing protein</fullName>
    </recommendedName>
</protein>
<evidence type="ECO:0000313" key="1">
    <source>
        <dbReference type="EMBL" id="ODV86255.1"/>
    </source>
</evidence>
<dbReference type="EMBL" id="KV453850">
    <property type="protein sequence ID" value="ODV86255.1"/>
    <property type="molecule type" value="Genomic_DNA"/>
</dbReference>
<dbReference type="InterPro" id="IPR032466">
    <property type="entry name" value="Metal_Hydrolase"/>
</dbReference>
<dbReference type="Pfam" id="PF01026">
    <property type="entry name" value="TatD_DNase"/>
    <property type="match status" value="1"/>
</dbReference>
<organism evidence="1 2">
    <name type="scientific">[Candida] arabinofermentans NRRL YB-2248</name>
    <dbReference type="NCBI Taxonomy" id="983967"/>
    <lineage>
        <taxon>Eukaryota</taxon>
        <taxon>Fungi</taxon>
        <taxon>Dikarya</taxon>
        <taxon>Ascomycota</taxon>
        <taxon>Saccharomycotina</taxon>
        <taxon>Pichiomycetes</taxon>
        <taxon>Pichiales</taxon>
        <taxon>Pichiaceae</taxon>
        <taxon>Ogataea</taxon>
        <taxon>Ogataea/Candida clade</taxon>
    </lineage>
</organism>
<proteinExistence type="predicted"/>
<dbReference type="InterPro" id="IPR053044">
    <property type="entry name" value="Metallo-hydrolase/TatD-type"/>
</dbReference>
<dbReference type="GO" id="GO:0016788">
    <property type="term" value="F:hydrolase activity, acting on ester bonds"/>
    <property type="evidence" value="ECO:0007669"/>
    <property type="project" value="InterPro"/>
</dbReference>
<reference evidence="2" key="1">
    <citation type="submission" date="2016-04" db="EMBL/GenBank/DDBJ databases">
        <title>Comparative genomics of biotechnologically important yeasts.</title>
        <authorList>
            <consortium name="DOE Joint Genome Institute"/>
            <person name="Riley R."/>
            <person name="Haridas S."/>
            <person name="Wolfe K.H."/>
            <person name="Lopes M.R."/>
            <person name="Hittinger C.T."/>
            <person name="Goker M."/>
            <person name="Salamov A."/>
            <person name="Wisecaver J."/>
            <person name="Long T.M."/>
            <person name="Aerts A.L."/>
            <person name="Barry K."/>
            <person name="Choi C."/>
            <person name="Clum A."/>
            <person name="Coughlan A.Y."/>
            <person name="Deshpande S."/>
            <person name="Douglass A.P."/>
            <person name="Hanson S.J."/>
            <person name="Klenk H.-P."/>
            <person name="Labutti K."/>
            <person name="Lapidus A."/>
            <person name="Lindquist E."/>
            <person name="Lipzen A."/>
            <person name="Meier-Kolthoff J.P."/>
            <person name="Ohm R.A."/>
            <person name="Otillar R.P."/>
            <person name="Pangilinan J."/>
            <person name="Peng Y."/>
            <person name="Rokas A."/>
            <person name="Rosa C.A."/>
            <person name="Scheuner C."/>
            <person name="Sibirny A.A."/>
            <person name="Slot J.C."/>
            <person name="Stielow J.B."/>
            <person name="Sun H."/>
            <person name="Kurtzman C.P."/>
            <person name="Blackwell M."/>
            <person name="Grigoriev I.V."/>
            <person name="Jeffries T.W."/>
        </authorList>
    </citation>
    <scope>NUCLEOTIDE SEQUENCE [LARGE SCALE GENOMIC DNA]</scope>
    <source>
        <strain evidence="2">NRRL YB-2248</strain>
    </source>
</reference>